<dbReference type="SMART" id="SM00567">
    <property type="entry name" value="EZ_HEAT"/>
    <property type="match status" value="4"/>
</dbReference>
<dbReference type="PANTHER" id="PTHR12697:SF5">
    <property type="entry name" value="DEOXYHYPUSINE HYDROXYLASE"/>
    <property type="match status" value="1"/>
</dbReference>
<dbReference type="EMBL" id="JAAGLU010000017">
    <property type="protein sequence ID" value="NEC88399.1"/>
    <property type="molecule type" value="Genomic_DNA"/>
</dbReference>
<dbReference type="InterPro" id="IPR016024">
    <property type="entry name" value="ARM-type_fold"/>
</dbReference>
<dbReference type="RefSeq" id="WP_164316510.1">
    <property type="nucleotide sequence ID" value="NZ_JAAGLU010000017.1"/>
</dbReference>
<dbReference type="AlphaFoldDB" id="A0A6B3BVN6"/>
<evidence type="ECO:0008006" key="2">
    <source>
        <dbReference type="Google" id="ProtNLM"/>
    </source>
</evidence>
<protein>
    <recommendedName>
        <fullName evidence="2">HEAT repeat domain-containing protein</fullName>
    </recommendedName>
</protein>
<comment type="caution">
    <text evidence="1">The sequence shown here is derived from an EMBL/GenBank/DDBJ whole genome shotgun (WGS) entry which is preliminary data.</text>
</comment>
<reference evidence="1" key="1">
    <citation type="submission" date="2020-01" db="EMBL/GenBank/DDBJ databases">
        <title>Insect and environment-associated Actinomycetes.</title>
        <authorList>
            <person name="Currrie C."/>
            <person name="Chevrette M."/>
            <person name="Carlson C."/>
            <person name="Stubbendieck R."/>
            <person name="Wendt-Pienkowski E."/>
        </authorList>
    </citation>
    <scope>NUCLEOTIDE SEQUENCE</scope>
    <source>
        <strain evidence="1">SID12501</strain>
    </source>
</reference>
<organism evidence="1">
    <name type="scientific">Streptomyces sp. SID12501</name>
    <dbReference type="NCBI Taxonomy" id="2706042"/>
    <lineage>
        <taxon>Bacteria</taxon>
        <taxon>Bacillati</taxon>
        <taxon>Actinomycetota</taxon>
        <taxon>Actinomycetes</taxon>
        <taxon>Kitasatosporales</taxon>
        <taxon>Streptomycetaceae</taxon>
        <taxon>Streptomyces</taxon>
    </lineage>
</organism>
<name>A0A6B3BVN6_9ACTN</name>
<dbReference type="PANTHER" id="PTHR12697">
    <property type="entry name" value="PBS LYASE HEAT-LIKE PROTEIN"/>
    <property type="match status" value="1"/>
</dbReference>
<sequence>MGGVRGGGAVGATHQVAFLSRELSAGEPGRRAAAVKGLGRVGRWAAGEHGDVVAGVGAAVVGTAGDSDALVRAGVADALGSLGPLGGDEASPVVVALMGDPDPSVRRRASLAAERLGLTGPDVTEAFRRLAEDTDWHLRVNALVGLHGRGETLEPALLVRLVGDTEPLVWGHAQRALYASLNQKPVVEQLLNAARYGHGLSRARALEMLPARHRRGLRGSLLDGLRDQCPEVRRVVVGLLADDQRHGPPDALLSSSWLSGTVDALFTALRRSGTAESLLPVLRPSGTADTFLSVLEAETDAEVAARLLSALGGWGDVRAVPAAVRWLDHPEAGPSAVRALAAIGTPTAVRWIRSAAVSAPGPDPGPGLGHPYVRATAATVLGELVAPGATETLLPLLRDPDQQIRAGAIKGLEHLGRHGLPRRDRDATAEALLGLLTTDEPNLWHTRNALAGYPEILPALRRVIDHPSDEVTATVLSLLDEDDEGDVSLFLSHLDDPSESVRHQALSGIDRYVDGYGQLPAAPPGVDLLGVLTAFSQSPASHRIRYAAGRVLDALRTSGHP</sequence>
<dbReference type="SUPFAM" id="SSF48371">
    <property type="entry name" value="ARM repeat"/>
    <property type="match status" value="1"/>
</dbReference>
<dbReference type="InterPro" id="IPR004155">
    <property type="entry name" value="PBS_lyase_HEAT"/>
</dbReference>
<gene>
    <name evidence="1" type="ORF">G3I71_21795</name>
</gene>
<dbReference type="GO" id="GO:0016491">
    <property type="term" value="F:oxidoreductase activity"/>
    <property type="evidence" value="ECO:0007669"/>
    <property type="project" value="TreeGrafter"/>
</dbReference>
<evidence type="ECO:0000313" key="1">
    <source>
        <dbReference type="EMBL" id="NEC88399.1"/>
    </source>
</evidence>
<accession>A0A6B3BVN6</accession>
<dbReference type="Gene3D" id="1.25.10.10">
    <property type="entry name" value="Leucine-rich Repeat Variant"/>
    <property type="match status" value="3"/>
</dbReference>
<dbReference type="InterPro" id="IPR011989">
    <property type="entry name" value="ARM-like"/>
</dbReference>
<proteinExistence type="predicted"/>
<dbReference type="Pfam" id="PF13646">
    <property type="entry name" value="HEAT_2"/>
    <property type="match status" value="3"/>
</dbReference>